<dbReference type="OrthoDB" id="7001396at2"/>
<dbReference type="AlphaFoldDB" id="A0A1Q8ENE5"/>
<dbReference type="RefSeq" id="WP_075120417.1">
    <property type="nucleotide sequence ID" value="NZ_MSCT01000015.1"/>
</dbReference>
<accession>A0A1Q8ENE5</accession>
<reference evidence="1 2" key="1">
    <citation type="submission" date="2016-12" db="EMBL/GenBank/DDBJ databases">
        <authorList>
            <person name="Song W.-J."/>
            <person name="Kurnit D.M."/>
        </authorList>
    </citation>
    <scope>NUCLEOTIDE SEQUENCE [LARGE SCALE GENOMIC DNA]</scope>
    <source>
        <strain evidence="1 2">PCL1601</strain>
    </source>
</reference>
<sequence length="127" mass="15188">MLELTADQLKALEQVRQNDVIEKIMLEIREHNPQWLEQKGQWQTIQYLKDYREKAWALGIEEPDAVENFMRFGLQFPGFEETPGFIRWMQRPVSDTPEQRFHDYESVMDFVQGQRAWRAALKTGMPE</sequence>
<evidence type="ECO:0000313" key="2">
    <source>
        <dbReference type="Proteomes" id="UP000185578"/>
    </source>
</evidence>
<comment type="caution">
    <text evidence="1">The sequence shown here is derived from an EMBL/GenBank/DDBJ whole genome shotgun (WGS) entry which is preliminary data.</text>
</comment>
<name>A0A1Q8ENE5_9PSED</name>
<proteinExistence type="predicted"/>
<dbReference type="Proteomes" id="UP000185578">
    <property type="component" value="Unassembled WGS sequence"/>
</dbReference>
<gene>
    <name evidence="1" type="ORF">BTN82_17705</name>
</gene>
<dbReference type="EMBL" id="MSCT01000015">
    <property type="protein sequence ID" value="OLF53316.1"/>
    <property type="molecule type" value="Genomic_DNA"/>
</dbReference>
<evidence type="ECO:0000313" key="1">
    <source>
        <dbReference type="EMBL" id="OLF53316.1"/>
    </source>
</evidence>
<protein>
    <submittedName>
        <fullName evidence="1">Uncharacterized protein</fullName>
    </submittedName>
</protein>
<organism evidence="1 2">
    <name type="scientific">Pseudomonas chlororaphis</name>
    <dbReference type="NCBI Taxonomy" id="587753"/>
    <lineage>
        <taxon>Bacteria</taxon>
        <taxon>Pseudomonadati</taxon>
        <taxon>Pseudomonadota</taxon>
        <taxon>Gammaproteobacteria</taxon>
        <taxon>Pseudomonadales</taxon>
        <taxon>Pseudomonadaceae</taxon>
        <taxon>Pseudomonas</taxon>
    </lineage>
</organism>